<evidence type="ECO:0000313" key="3">
    <source>
        <dbReference type="Proteomes" id="UP000500857"/>
    </source>
</evidence>
<dbReference type="KEGG" id="oxy:HCG48_05675"/>
<reference evidence="2 3" key="1">
    <citation type="submission" date="2020-04" db="EMBL/GenBank/DDBJ databases">
        <authorList>
            <person name="Basu S."/>
            <person name="Maruthanayagam V."/>
            <person name="Chakraborty S."/>
            <person name="Pramanik A."/>
            <person name="Mukherjee J."/>
            <person name="Brink B."/>
        </authorList>
    </citation>
    <scope>NUCLEOTIDE SEQUENCE [LARGE SCALE GENOMIC DNA]</scope>
    <source>
        <strain evidence="2 3">AP17</strain>
    </source>
</reference>
<keyword evidence="1" id="KW-0472">Membrane</keyword>
<organism evidence="2 3">
    <name type="scientific">Oxynema aestuarii AP17</name>
    <dbReference type="NCBI Taxonomy" id="2064643"/>
    <lineage>
        <taxon>Bacteria</taxon>
        <taxon>Bacillati</taxon>
        <taxon>Cyanobacteriota</taxon>
        <taxon>Cyanophyceae</taxon>
        <taxon>Oscillatoriophycideae</taxon>
        <taxon>Oscillatoriales</taxon>
        <taxon>Oscillatoriaceae</taxon>
        <taxon>Oxynema</taxon>
        <taxon>Oxynema aestuarii</taxon>
    </lineage>
</organism>
<keyword evidence="1" id="KW-0812">Transmembrane</keyword>
<dbReference type="Proteomes" id="UP000500857">
    <property type="component" value="Chromosome"/>
</dbReference>
<gene>
    <name evidence="2" type="ORF">HCG48_05675</name>
</gene>
<feature type="transmembrane region" description="Helical" evidence="1">
    <location>
        <begin position="16"/>
        <end position="39"/>
    </location>
</feature>
<dbReference type="EMBL" id="CP051167">
    <property type="protein sequence ID" value="QIZ70122.1"/>
    <property type="molecule type" value="Genomic_DNA"/>
</dbReference>
<protein>
    <submittedName>
        <fullName evidence="2">Uncharacterized protein</fullName>
    </submittedName>
</protein>
<evidence type="ECO:0000313" key="2">
    <source>
        <dbReference type="EMBL" id="QIZ70122.1"/>
    </source>
</evidence>
<accession>A0A6H1TU50</accession>
<dbReference type="RefSeq" id="WP_168568279.1">
    <property type="nucleotide sequence ID" value="NZ_CP051167.1"/>
</dbReference>
<feature type="transmembrane region" description="Helical" evidence="1">
    <location>
        <begin position="177"/>
        <end position="197"/>
    </location>
</feature>
<keyword evidence="1" id="KW-1133">Transmembrane helix</keyword>
<evidence type="ECO:0000256" key="1">
    <source>
        <dbReference type="SAM" id="Phobius"/>
    </source>
</evidence>
<name>A0A6H1TU50_9CYAN</name>
<proteinExistence type="predicted"/>
<keyword evidence="3" id="KW-1185">Reference proteome</keyword>
<sequence length="332" mass="36606">MTLSVTKKATKRFIDWWAYLGFVALSLVLLAGLVSTSFYQNILSENILVTPGQPAEFKNIELKPTAIGALRIDATALLQTNRWVTYEIRIFDREKKLLAAAVKQAWAESGRWYEDGESGTWSERDVQAGLDLRAGDRPEEITLALNILEYTDTSGQAINEPLAFRVKVFNGAIDTRYLMAGAVGTTGMAILCLFSVLGSGKKTIAKTILDSDIGDRAILGGSDKLVKLSLDITADETSPRSLRVDLWVNDGYGEQIYKQSQTVVLKFHKDDSGDITKTTGKMVCYFVFEKRASYGFYAEVTPDGPVDKTVLTVREEVRTLSGVNIVAIPQPV</sequence>
<dbReference type="AlphaFoldDB" id="A0A6H1TU50"/>